<dbReference type="GO" id="GO:0097588">
    <property type="term" value="P:archaeal or bacterial-type flagellum-dependent cell motility"/>
    <property type="evidence" value="ECO:0007669"/>
    <property type="project" value="UniProtKB-KW"/>
</dbReference>
<feature type="modified residue" description="4-aspartylphosphate" evidence="5">
    <location>
        <position position="55"/>
    </location>
</feature>
<dbReference type="AlphaFoldDB" id="A0AAE7BCA4"/>
<name>A0AAE7BCA4_9BACT</name>
<comment type="cofactor">
    <cofactor evidence="1">
        <name>Mg(2+)</name>
        <dbReference type="ChEBI" id="CHEBI:18420"/>
    </cofactor>
</comment>
<dbReference type="SUPFAM" id="SSF52172">
    <property type="entry name" value="CheY-like"/>
    <property type="match status" value="1"/>
</dbReference>
<gene>
    <name evidence="7" type="ORF">AVENP_2259</name>
</gene>
<dbReference type="EMBL" id="CP053840">
    <property type="protein sequence ID" value="QKF67787.1"/>
    <property type="molecule type" value="Genomic_DNA"/>
</dbReference>
<dbReference type="GO" id="GO:0006935">
    <property type="term" value="P:chemotaxis"/>
    <property type="evidence" value="ECO:0007669"/>
    <property type="project" value="UniProtKB-KW"/>
</dbReference>
<reference evidence="7 8" key="1">
    <citation type="submission" date="2020-05" db="EMBL/GenBank/DDBJ databases">
        <title>Complete genome sequencing of Campylobacter and Arcobacter type strains.</title>
        <authorList>
            <person name="Miller W.G."/>
            <person name="Yee E."/>
        </authorList>
    </citation>
    <scope>NUCLEOTIDE SEQUENCE [LARGE SCALE GENOMIC DNA]</scope>
    <source>
        <strain evidence="7 8">LMG 26156</strain>
    </source>
</reference>
<dbReference type="PANTHER" id="PTHR44591:SF3">
    <property type="entry name" value="RESPONSE REGULATORY DOMAIN-CONTAINING PROTEIN"/>
    <property type="match status" value="1"/>
</dbReference>
<dbReference type="SUPFAM" id="SSF55874">
    <property type="entry name" value="ATPase domain of HSP90 chaperone/DNA topoisomerase II/histidine kinase"/>
    <property type="match status" value="1"/>
</dbReference>
<keyword evidence="3 5" id="KW-0597">Phosphoprotein</keyword>
<evidence type="ECO:0000256" key="3">
    <source>
        <dbReference type="ARBA" id="ARBA00022553"/>
    </source>
</evidence>
<protein>
    <submittedName>
        <fullName evidence="7">Two-component system sensor histidine kinase/response regulator fusion protein</fullName>
    </submittedName>
</protein>
<evidence type="ECO:0000256" key="5">
    <source>
        <dbReference type="PROSITE-ProRule" id="PRU00169"/>
    </source>
</evidence>
<evidence type="ECO:0000256" key="2">
    <source>
        <dbReference type="ARBA" id="ARBA00022500"/>
    </source>
</evidence>
<dbReference type="GO" id="GO:0016301">
    <property type="term" value="F:kinase activity"/>
    <property type="evidence" value="ECO:0007669"/>
    <property type="project" value="UniProtKB-KW"/>
</dbReference>
<keyword evidence="7" id="KW-0808">Transferase</keyword>
<dbReference type="SMART" id="SM00448">
    <property type="entry name" value="REC"/>
    <property type="match status" value="1"/>
</dbReference>
<organism evidence="7 8">
    <name type="scientific">Arcobacter venerupis</name>
    <dbReference type="NCBI Taxonomy" id="1054033"/>
    <lineage>
        <taxon>Bacteria</taxon>
        <taxon>Pseudomonadati</taxon>
        <taxon>Campylobacterota</taxon>
        <taxon>Epsilonproteobacteria</taxon>
        <taxon>Campylobacterales</taxon>
        <taxon>Arcobacteraceae</taxon>
        <taxon>Arcobacter</taxon>
    </lineage>
</organism>
<proteinExistence type="predicted"/>
<evidence type="ECO:0000259" key="6">
    <source>
        <dbReference type="PROSITE" id="PS50110"/>
    </source>
</evidence>
<keyword evidence="8" id="KW-1185">Reference proteome</keyword>
<dbReference type="InterPro" id="IPR011006">
    <property type="entry name" value="CheY-like_superfamily"/>
</dbReference>
<keyword evidence="2" id="KW-0145">Chemotaxis</keyword>
<dbReference type="InterPro" id="IPR001789">
    <property type="entry name" value="Sig_transdc_resp-reg_receiver"/>
</dbReference>
<sequence>MQKKYENKILLVDDDTKNLQVAMNILKDYNVIYAQSGDKALDLLEKNKFDLILLDVVMPVMDGYYVCSKIKQNEKTKKIPVIFLTVKDDEKDIVRGFELGAVDYITKPFYSEVLLKRVEVHLKLASVMNELQVVNTNLNVLVKEQVSQIRQKDEIIVRQSKISAMASIIDVISLQWKHPLDKIKLYLQSLDLKLANIDEFKSDDIFKRTLVEVNKLDEIMIDFHKFFNNQKNKEDVNLQVSLDNAIFSLKDELNSLNIILNIKGNNLLSLNIVFDEIKHIFNKLIAKSIENFKSSEFLDKKQIDVSFEEKNDTIYIIYSDNANNYDKNLMEKYLLTTNSFNYSNFDLGFYLVKVFVEKNFGLLSVKKTEDGIKYIIRFDK</sequence>
<accession>A0AAE7BCA4</accession>
<dbReference type="Proteomes" id="UP000503482">
    <property type="component" value="Chromosome"/>
</dbReference>
<dbReference type="PROSITE" id="PS50110">
    <property type="entry name" value="RESPONSE_REGULATORY"/>
    <property type="match status" value="1"/>
</dbReference>
<keyword evidence="7" id="KW-0418">Kinase</keyword>
<feature type="domain" description="Response regulatory" evidence="6">
    <location>
        <begin position="8"/>
        <end position="122"/>
    </location>
</feature>
<dbReference type="PANTHER" id="PTHR44591">
    <property type="entry name" value="STRESS RESPONSE REGULATOR PROTEIN 1"/>
    <property type="match status" value="1"/>
</dbReference>
<dbReference type="InterPro" id="IPR036890">
    <property type="entry name" value="HATPase_C_sf"/>
</dbReference>
<evidence type="ECO:0000313" key="8">
    <source>
        <dbReference type="Proteomes" id="UP000503482"/>
    </source>
</evidence>
<evidence type="ECO:0000313" key="7">
    <source>
        <dbReference type="EMBL" id="QKF67787.1"/>
    </source>
</evidence>
<dbReference type="KEGG" id="avp:AVENP_2259"/>
<evidence type="ECO:0000256" key="4">
    <source>
        <dbReference type="ARBA" id="ARBA00022779"/>
    </source>
</evidence>
<dbReference type="Gene3D" id="3.40.50.2300">
    <property type="match status" value="1"/>
</dbReference>
<dbReference type="GO" id="GO:0000160">
    <property type="term" value="P:phosphorelay signal transduction system"/>
    <property type="evidence" value="ECO:0007669"/>
    <property type="project" value="InterPro"/>
</dbReference>
<keyword evidence="4" id="KW-0283">Flagellar rotation</keyword>
<dbReference type="Pfam" id="PF00072">
    <property type="entry name" value="Response_reg"/>
    <property type="match status" value="1"/>
</dbReference>
<dbReference type="RefSeq" id="WP_128359008.1">
    <property type="nucleotide sequence ID" value="NZ_CP053840.1"/>
</dbReference>
<dbReference type="InterPro" id="IPR050595">
    <property type="entry name" value="Bact_response_regulator"/>
</dbReference>
<evidence type="ECO:0000256" key="1">
    <source>
        <dbReference type="ARBA" id="ARBA00001946"/>
    </source>
</evidence>
<dbReference type="Gene3D" id="3.30.565.10">
    <property type="entry name" value="Histidine kinase-like ATPase, C-terminal domain"/>
    <property type="match status" value="1"/>
</dbReference>